<dbReference type="GO" id="GO:1990133">
    <property type="term" value="C:molybdopterin adenylyltransferase complex"/>
    <property type="evidence" value="ECO:0007669"/>
    <property type="project" value="TreeGrafter"/>
</dbReference>
<protein>
    <recommendedName>
        <fullName evidence="3">Molybdopterin synthase sulfur carrier subunit</fullName>
    </recommendedName>
</protein>
<dbReference type="PANTHER" id="PTHR33359:SF1">
    <property type="entry name" value="MOLYBDOPTERIN SYNTHASE SULFUR CARRIER SUBUNIT"/>
    <property type="match status" value="1"/>
</dbReference>
<dbReference type="SUPFAM" id="SSF54285">
    <property type="entry name" value="MoaD/ThiS"/>
    <property type="match status" value="1"/>
</dbReference>
<gene>
    <name evidence="4" type="ORF">FHS87_001269</name>
</gene>
<dbReference type="GO" id="GO:0000166">
    <property type="term" value="F:nucleotide binding"/>
    <property type="evidence" value="ECO:0007669"/>
    <property type="project" value="UniProtKB-KW"/>
</dbReference>
<evidence type="ECO:0000256" key="2">
    <source>
        <dbReference type="ARBA" id="ARBA00024200"/>
    </source>
</evidence>
<dbReference type="Gene3D" id="3.10.20.30">
    <property type="match status" value="1"/>
</dbReference>
<evidence type="ECO:0000313" key="4">
    <source>
        <dbReference type="EMBL" id="MBB5693243.1"/>
    </source>
</evidence>
<dbReference type="NCBIfam" id="TIGR01682">
    <property type="entry name" value="moaD"/>
    <property type="match status" value="1"/>
</dbReference>
<name>A0A840YH31_9PROT</name>
<dbReference type="Pfam" id="PF02597">
    <property type="entry name" value="ThiS"/>
    <property type="match status" value="1"/>
</dbReference>
<accession>A0A840YH31</accession>
<dbReference type="InterPro" id="IPR016155">
    <property type="entry name" value="Mopterin_synth/thiamin_S_b"/>
</dbReference>
<reference evidence="4 5" key="1">
    <citation type="submission" date="2020-08" db="EMBL/GenBank/DDBJ databases">
        <title>Genomic Encyclopedia of Type Strains, Phase IV (KMG-IV): sequencing the most valuable type-strain genomes for metagenomic binning, comparative biology and taxonomic classification.</title>
        <authorList>
            <person name="Goeker M."/>
        </authorList>
    </citation>
    <scope>NUCLEOTIDE SEQUENCE [LARGE SCALE GENOMIC DNA]</scope>
    <source>
        <strain evidence="4 5">DSM 25622</strain>
    </source>
</reference>
<dbReference type="RefSeq" id="WP_184515016.1">
    <property type="nucleotide sequence ID" value="NZ_JACIJD010000004.1"/>
</dbReference>
<evidence type="ECO:0000313" key="5">
    <source>
        <dbReference type="Proteomes" id="UP000580654"/>
    </source>
</evidence>
<dbReference type="InterPro" id="IPR044672">
    <property type="entry name" value="MOCS2A"/>
</dbReference>
<evidence type="ECO:0000256" key="1">
    <source>
        <dbReference type="ARBA" id="ARBA00022741"/>
    </source>
</evidence>
<dbReference type="InterPro" id="IPR003749">
    <property type="entry name" value="ThiS/MoaD-like"/>
</dbReference>
<sequence>MRVLYFAWLRQRAGTGEESVSPPPEVRDVGALMRWLAARSPGHASAFADPAQVRAAVNQEFCGPDHPVKPGDEVAFFPPVTGG</sequence>
<dbReference type="PANTHER" id="PTHR33359">
    <property type="entry name" value="MOLYBDOPTERIN SYNTHASE SULFUR CARRIER SUBUNIT"/>
    <property type="match status" value="1"/>
</dbReference>
<dbReference type="CDD" id="cd00754">
    <property type="entry name" value="Ubl_MoaD"/>
    <property type="match status" value="1"/>
</dbReference>
<comment type="caution">
    <text evidence="4">The sequence shown here is derived from an EMBL/GenBank/DDBJ whole genome shotgun (WGS) entry which is preliminary data.</text>
</comment>
<keyword evidence="5" id="KW-1185">Reference proteome</keyword>
<organism evidence="4 5">
    <name type="scientific">Muricoccus pecuniae</name>
    <dbReference type="NCBI Taxonomy" id="693023"/>
    <lineage>
        <taxon>Bacteria</taxon>
        <taxon>Pseudomonadati</taxon>
        <taxon>Pseudomonadota</taxon>
        <taxon>Alphaproteobacteria</taxon>
        <taxon>Acetobacterales</taxon>
        <taxon>Roseomonadaceae</taxon>
        <taxon>Muricoccus</taxon>
    </lineage>
</organism>
<proteinExistence type="inferred from homology"/>
<dbReference type="InterPro" id="IPR012675">
    <property type="entry name" value="Beta-grasp_dom_sf"/>
</dbReference>
<dbReference type="AlphaFoldDB" id="A0A840YH31"/>
<dbReference type="EMBL" id="JACIJD010000004">
    <property type="protein sequence ID" value="MBB5693243.1"/>
    <property type="molecule type" value="Genomic_DNA"/>
</dbReference>
<dbReference type="GO" id="GO:0006777">
    <property type="term" value="P:Mo-molybdopterin cofactor biosynthetic process"/>
    <property type="evidence" value="ECO:0007669"/>
    <property type="project" value="InterPro"/>
</dbReference>
<keyword evidence="1" id="KW-0547">Nucleotide-binding</keyword>
<dbReference type="Proteomes" id="UP000580654">
    <property type="component" value="Unassembled WGS sequence"/>
</dbReference>
<comment type="similarity">
    <text evidence="2">Belongs to the MoaD family.</text>
</comment>
<evidence type="ECO:0000256" key="3">
    <source>
        <dbReference type="ARBA" id="ARBA00024247"/>
    </source>
</evidence>